<proteinExistence type="predicted"/>
<evidence type="ECO:0000313" key="1">
    <source>
        <dbReference type="EMBL" id="TWT66337.1"/>
    </source>
</evidence>
<protein>
    <submittedName>
        <fullName evidence="1">Uncharacterized protein</fullName>
    </submittedName>
</protein>
<dbReference type="EMBL" id="SJPO01000016">
    <property type="protein sequence ID" value="TWT66337.1"/>
    <property type="molecule type" value="Genomic_DNA"/>
</dbReference>
<comment type="caution">
    <text evidence="1">The sequence shown here is derived from an EMBL/GenBank/DDBJ whole genome shotgun (WGS) entry which is preliminary data.</text>
</comment>
<gene>
    <name evidence="1" type="ORF">Pla123a_47310</name>
</gene>
<keyword evidence="2" id="KW-1185">Reference proteome</keyword>
<name>A0A5C5XSW9_9BACT</name>
<reference evidence="1 2" key="1">
    <citation type="submission" date="2019-02" db="EMBL/GenBank/DDBJ databases">
        <title>Deep-cultivation of Planctomycetes and their phenomic and genomic characterization uncovers novel biology.</title>
        <authorList>
            <person name="Wiegand S."/>
            <person name="Jogler M."/>
            <person name="Boedeker C."/>
            <person name="Pinto D."/>
            <person name="Vollmers J."/>
            <person name="Rivas-Marin E."/>
            <person name="Kohn T."/>
            <person name="Peeters S.H."/>
            <person name="Heuer A."/>
            <person name="Rast P."/>
            <person name="Oberbeckmann S."/>
            <person name="Bunk B."/>
            <person name="Jeske O."/>
            <person name="Meyerdierks A."/>
            <person name="Storesund J.E."/>
            <person name="Kallscheuer N."/>
            <person name="Luecker S."/>
            <person name="Lage O.M."/>
            <person name="Pohl T."/>
            <person name="Merkel B.J."/>
            <person name="Hornburger P."/>
            <person name="Mueller R.-W."/>
            <person name="Bruemmer F."/>
            <person name="Labrenz M."/>
            <person name="Spormann A.M."/>
            <person name="Op Den Camp H."/>
            <person name="Overmann J."/>
            <person name="Amann R."/>
            <person name="Jetten M.S.M."/>
            <person name="Mascher T."/>
            <person name="Medema M.H."/>
            <person name="Devos D.P."/>
            <person name="Kaster A.-K."/>
            <person name="Ovreas L."/>
            <person name="Rohde M."/>
            <person name="Galperin M.Y."/>
            <person name="Jogler C."/>
        </authorList>
    </citation>
    <scope>NUCLEOTIDE SEQUENCE [LARGE SCALE GENOMIC DNA]</scope>
    <source>
        <strain evidence="1 2">Pla123a</strain>
    </source>
</reference>
<sequence>MRYQASAQGLFILPEESGMRCFSLLCNHDASRKPASARRDRRTFESLESRELLAADLDLAETLASRRDALPDRPAETRVERGLFRAAPRVAFPDLSSLRTPHISDAQKENLKQLRADLLAIRADSEVTPEMVERLATDLAAAAEVASRPSEESVATLRAAIAEVVEDQELTAVEVKQLQASFADVVTSTGITTELAEAIKTDVQEVFAASGVDQADVKIILADFRAIAAELQNRDPLISDAQQENLQKLADDLADVRSQLTLTPELVEEIQSDLAAIKHGATPPERSLVRALATQVRDARADGLVTAEERAGIANAWDAVLTSATIPPEERDALWEDLSATGLTAADVHLVASDLAAIREEFGANHPRRGRR</sequence>
<organism evidence="1 2">
    <name type="scientific">Posidoniimonas polymericola</name>
    <dbReference type="NCBI Taxonomy" id="2528002"/>
    <lineage>
        <taxon>Bacteria</taxon>
        <taxon>Pseudomonadati</taxon>
        <taxon>Planctomycetota</taxon>
        <taxon>Planctomycetia</taxon>
        <taxon>Pirellulales</taxon>
        <taxon>Lacipirellulaceae</taxon>
        <taxon>Posidoniimonas</taxon>
    </lineage>
</organism>
<dbReference type="AlphaFoldDB" id="A0A5C5XSW9"/>
<accession>A0A5C5XSW9</accession>
<dbReference type="Proteomes" id="UP000318478">
    <property type="component" value="Unassembled WGS sequence"/>
</dbReference>
<evidence type="ECO:0000313" key="2">
    <source>
        <dbReference type="Proteomes" id="UP000318478"/>
    </source>
</evidence>